<comment type="similarity">
    <text evidence="2">Belongs to the nitroreductase family.</text>
</comment>
<evidence type="ECO:0000256" key="1">
    <source>
        <dbReference type="ARBA" id="ARBA00001917"/>
    </source>
</evidence>
<dbReference type="InterPro" id="IPR000415">
    <property type="entry name" value="Nitroreductase-like"/>
</dbReference>
<gene>
    <name evidence="8" type="ORF">GFB49_15725</name>
</gene>
<dbReference type="InterPro" id="IPR033878">
    <property type="entry name" value="NfsB-like"/>
</dbReference>
<dbReference type="Pfam" id="PF00881">
    <property type="entry name" value="Nitroreductase"/>
    <property type="match status" value="1"/>
</dbReference>
<sequence length="234" mass="26084">MLDHSQKTALQSQILDAYAFRHATKVFDPARKIPEGEFKTILETGRLSPSSFGLEPWQILVVQDPDKRALLEPVAWGANGKISGTDGQLKTASHFVIFLTRTGSTLAAGSEYLSTFLREVKQFPEENAAGLLAAYAEFQAEHFDLTDDRKITDWARHQAYIPLGNMMTTAALLGIDSCPIEGFEMAPLSQILEAEFDVDPTEFQPVVMAAFGYRASAPRYPQTRRSLEQTVRWV</sequence>
<keyword evidence="3" id="KW-0285">Flavoprotein</keyword>
<evidence type="ECO:0000256" key="6">
    <source>
        <dbReference type="ARBA" id="ARBA00023002"/>
    </source>
</evidence>
<evidence type="ECO:0000256" key="2">
    <source>
        <dbReference type="ARBA" id="ARBA00007118"/>
    </source>
</evidence>
<evidence type="ECO:0000313" key="8">
    <source>
        <dbReference type="EMBL" id="MQQ09915.1"/>
    </source>
</evidence>
<reference evidence="8 9" key="1">
    <citation type="submission" date="2019-10" db="EMBL/GenBank/DDBJ databases">
        <title>Epibacterium sp. nov., isolated from seawater.</title>
        <authorList>
            <person name="Zhang X."/>
            <person name="Li N."/>
        </authorList>
    </citation>
    <scope>NUCLEOTIDE SEQUENCE [LARGE SCALE GENOMIC DNA]</scope>
    <source>
        <strain evidence="8 9">SM1979</strain>
    </source>
</reference>
<evidence type="ECO:0000256" key="3">
    <source>
        <dbReference type="ARBA" id="ARBA00022630"/>
    </source>
</evidence>
<keyword evidence="9" id="KW-1185">Reference proteome</keyword>
<accession>A0A843YJU0</accession>
<evidence type="ECO:0000313" key="9">
    <source>
        <dbReference type="Proteomes" id="UP000444174"/>
    </source>
</evidence>
<dbReference type="GO" id="GO:0016491">
    <property type="term" value="F:oxidoreductase activity"/>
    <property type="evidence" value="ECO:0007669"/>
    <property type="project" value="UniProtKB-KW"/>
</dbReference>
<dbReference type="SUPFAM" id="SSF55469">
    <property type="entry name" value="FMN-dependent nitroreductase-like"/>
    <property type="match status" value="1"/>
</dbReference>
<dbReference type="PANTHER" id="PTHR43673:SF2">
    <property type="entry name" value="NITROREDUCTASE"/>
    <property type="match status" value="1"/>
</dbReference>
<dbReference type="RefSeq" id="WP_153216896.1">
    <property type="nucleotide sequence ID" value="NZ_WIBF01000011.1"/>
</dbReference>
<dbReference type="Gene3D" id="3.40.109.10">
    <property type="entry name" value="NADH Oxidase"/>
    <property type="match status" value="1"/>
</dbReference>
<protein>
    <submittedName>
        <fullName evidence="8">NAD(P)H-dependent oxidoreductase</fullName>
    </submittedName>
</protein>
<dbReference type="EMBL" id="WIBF01000011">
    <property type="protein sequence ID" value="MQQ09915.1"/>
    <property type="molecule type" value="Genomic_DNA"/>
</dbReference>
<evidence type="ECO:0000259" key="7">
    <source>
        <dbReference type="Pfam" id="PF00881"/>
    </source>
</evidence>
<dbReference type="AlphaFoldDB" id="A0A843YJU0"/>
<organism evidence="8 9">
    <name type="scientific">Tritonibacter litoralis</name>
    <dbReference type="NCBI Taxonomy" id="2662264"/>
    <lineage>
        <taxon>Bacteria</taxon>
        <taxon>Pseudomonadati</taxon>
        <taxon>Pseudomonadota</taxon>
        <taxon>Alphaproteobacteria</taxon>
        <taxon>Rhodobacterales</taxon>
        <taxon>Paracoccaceae</taxon>
        <taxon>Tritonibacter</taxon>
    </lineage>
</organism>
<evidence type="ECO:0000256" key="5">
    <source>
        <dbReference type="ARBA" id="ARBA00022857"/>
    </source>
</evidence>
<dbReference type="Proteomes" id="UP000444174">
    <property type="component" value="Unassembled WGS sequence"/>
</dbReference>
<dbReference type="InterPro" id="IPR029479">
    <property type="entry name" value="Nitroreductase"/>
</dbReference>
<name>A0A843YJU0_9RHOB</name>
<keyword evidence="4" id="KW-0288">FMN</keyword>
<evidence type="ECO:0000256" key="4">
    <source>
        <dbReference type="ARBA" id="ARBA00022643"/>
    </source>
</evidence>
<proteinExistence type="inferred from homology"/>
<keyword evidence="5" id="KW-0521">NADP</keyword>
<dbReference type="PANTHER" id="PTHR43673">
    <property type="entry name" value="NAD(P)H NITROREDUCTASE YDGI-RELATED"/>
    <property type="match status" value="1"/>
</dbReference>
<feature type="domain" description="Nitroreductase" evidence="7">
    <location>
        <begin position="20"/>
        <end position="213"/>
    </location>
</feature>
<comment type="caution">
    <text evidence="8">The sequence shown here is derived from an EMBL/GenBank/DDBJ whole genome shotgun (WGS) entry which is preliminary data.</text>
</comment>
<keyword evidence="6" id="KW-0560">Oxidoreductase</keyword>
<comment type="cofactor">
    <cofactor evidence="1">
        <name>FMN</name>
        <dbReference type="ChEBI" id="CHEBI:58210"/>
    </cofactor>
</comment>
<dbReference type="CDD" id="cd02149">
    <property type="entry name" value="NfsB-like"/>
    <property type="match status" value="1"/>
</dbReference>